<proteinExistence type="predicted"/>
<reference evidence="3" key="1">
    <citation type="journal article" date="2019" name="Int. J. Syst. Evol. Microbiol.">
        <title>The Global Catalogue of Microorganisms (GCM) 10K type strain sequencing project: providing services to taxonomists for standard genome sequencing and annotation.</title>
        <authorList>
            <consortium name="The Broad Institute Genomics Platform"/>
            <consortium name="The Broad Institute Genome Sequencing Center for Infectious Disease"/>
            <person name="Wu L."/>
            <person name="Ma J."/>
        </authorList>
    </citation>
    <scope>NUCLEOTIDE SEQUENCE [LARGE SCALE GENOMIC DNA]</scope>
    <source>
        <strain evidence="3">CGMCC 4.7608</strain>
    </source>
</reference>
<evidence type="ECO:0000256" key="1">
    <source>
        <dbReference type="SAM" id="Phobius"/>
    </source>
</evidence>
<dbReference type="RefSeq" id="WP_231462440.1">
    <property type="nucleotide sequence ID" value="NZ_JAJOHW010000072.1"/>
</dbReference>
<organism evidence="2 3">
    <name type="scientific">Chromobacterium aquaticum</name>
    <dbReference type="NCBI Taxonomy" id="467180"/>
    <lineage>
        <taxon>Bacteria</taxon>
        <taxon>Pseudomonadati</taxon>
        <taxon>Pseudomonadota</taxon>
        <taxon>Betaproteobacteria</taxon>
        <taxon>Neisseriales</taxon>
        <taxon>Chromobacteriaceae</taxon>
        <taxon>Chromobacterium</taxon>
    </lineage>
</organism>
<feature type="transmembrane region" description="Helical" evidence="1">
    <location>
        <begin position="34"/>
        <end position="51"/>
    </location>
</feature>
<keyword evidence="1" id="KW-1133">Transmembrane helix</keyword>
<accession>A0ABV8ZNT8</accession>
<keyword evidence="1" id="KW-0472">Membrane</keyword>
<dbReference type="EMBL" id="JBHSEK010000001">
    <property type="protein sequence ID" value="MFC4488285.1"/>
    <property type="molecule type" value="Genomic_DNA"/>
</dbReference>
<evidence type="ECO:0000313" key="2">
    <source>
        <dbReference type="EMBL" id="MFC4488285.1"/>
    </source>
</evidence>
<keyword evidence="3" id="KW-1185">Reference proteome</keyword>
<protein>
    <recommendedName>
        <fullName evidence="4">Integral membrane protein</fullName>
    </recommendedName>
</protein>
<dbReference type="Proteomes" id="UP001595999">
    <property type="component" value="Unassembled WGS sequence"/>
</dbReference>
<evidence type="ECO:0000313" key="3">
    <source>
        <dbReference type="Proteomes" id="UP001595999"/>
    </source>
</evidence>
<comment type="caution">
    <text evidence="2">The sequence shown here is derived from an EMBL/GenBank/DDBJ whole genome shotgun (WGS) entry which is preliminary data.</text>
</comment>
<name>A0ABV8ZNT8_9NEIS</name>
<feature type="transmembrane region" description="Helical" evidence="1">
    <location>
        <begin position="56"/>
        <end position="75"/>
    </location>
</feature>
<gene>
    <name evidence="2" type="ORF">ACFO0R_01505</name>
</gene>
<sequence length="105" mass="11471">MMPKWRMRLGLWAGWFGLFLSVLAFVASLIFTPALIGALLALLGAAGSMYAGGKRVAILIVYFSFSTILVSPVSGWLIPPWLILLLLLLGIGLSVALYFHYIKSK</sequence>
<keyword evidence="1" id="KW-0812">Transmembrane</keyword>
<feature type="transmembrane region" description="Helical" evidence="1">
    <location>
        <begin position="81"/>
        <end position="101"/>
    </location>
</feature>
<evidence type="ECO:0008006" key="4">
    <source>
        <dbReference type="Google" id="ProtNLM"/>
    </source>
</evidence>